<evidence type="ECO:0000313" key="2">
    <source>
        <dbReference type="Ensembl" id="ENSPMRP00000030843.1"/>
    </source>
</evidence>
<dbReference type="Proteomes" id="UP000472272">
    <property type="component" value="Unplaced"/>
</dbReference>
<dbReference type="SUPFAM" id="SSF109640">
    <property type="entry name" value="KRAB domain (Kruppel-associated box)"/>
    <property type="match status" value="1"/>
</dbReference>
<feature type="domain" description="KRAB" evidence="1">
    <location>
        <begin position="4"/>
        <end position="61"/>
    </location>
</feature>
<keyword evidence="3" id="KW-1185">Reference proteome</keyword>
<dbReference type="InterPro" id="IPR001909">
    <property type="entry name" value="KRAB"/>
</dbReference>
<dbReference type="PROSITE" id="PS50805">
    <property type="entry name" value="KRAB"/>
    <property type="match status" value="1"/>
</dbReference>
<dbReference type="Ensembl" id="ENSPMRT00000032713.1">
    <property type="protein sequence ID" value="ENSPMRP00000030843.1"/>
    <property type="gene ID" value="ENSPMRG00000019978.1"/>
</dbReference>
<dbReference type="InterPro" id="IPR050169">
    <property type="entry name" value="Krueppel_C2H2_ZnF"/>
</dbReference>
<dbReference type="AlphaFoldDB" id="A0A670JZX2"/>
<dbReference type="SMART" id="SM00349">
    <property type="entry name" value="KRAB"/>
    <property type="match status" value="1"/>
</dbReference>
<protein>
    <recommendedName>
        <fullName evidence="1">KRAB domain-containing protein</fullName>
    </recommendedName>
</protein>
<organism evidence="2 3">
    <name type="scientific">Podarcis muralis</name>
    <name type="common">Wall lizard</name>
    <name type="synonym">Lacerta muralis</name>
    <dbReference type="NCBI Taxonomy" id="64176"/>
    <lineage>
        <taxon>Eukaryota</taxon>
        <taxon>Metazoa</taxon>
        <taxon>Chordata</taxon>
        <taxon>Craniata</taxon>
        <taxon>Vertebrata</taxon>
        <taxon>Euteleostomi</taxon>
        <taxon>Lepidosauria</taxon>
        <taxon>Squamata</taxon>
        <taxon>Bifurcata</taxon>
        <taxon>Unidentata</taxon>
        <taxon>Episquamata</taxon>
        <taxon>Laterata</taxon>
        <taxon>Lacertibaenia</taxon>
        <taxon>Lacertidae</taxon>
        <taxon>Podarcis</taxon>
    </lineage>
</organism>
<dbReference type="GO" id="GO:0006355">
    <property type="term" value="P:regulation of DNA-templated transcription"/>
    <property type="evidence" value="ECO:0007669"/>
    <property type="project" value="InterPro"/>
</dbReference>
<dbReference type="OMA" id="MGPVCLE"/>
<reference evidence="2" key="1">
    <citation type="submission" date="2025-08" db="UniProtKB">
        <authorList>
            <consortium name="Ensembl"/>
        </authorList>
    </citation>
    <scope>IDENTIFICATION</scope>
</reference>
<reference evidence="2" key="2">
    <citation type="submission" date="2025-09" db="UniProtKB">
        <authorList>
            <consortium name="Ensembl"/>
        </authorList>
    </citation>
    <scope>IDENTIFICATION</scope>
</reference>
<dbReference type="PANTHER" id="PTHR23232:SF142">
    <property type="entry name" value="GASTRULA ZINC FINGER PROTEIN XLCGF57.1-LIKE-RELATED"/>
    <property type="match status" value="1"/>
</dbReference>
<accession>A0A670JZX2</accession>
<name>A0A670JZX2_PODMU</name>
<proteinExistence type="predicted"/>
<dbReference type="Pfam" id="PF01352">
    <property type="entry name" value="KRAB"/>
    <property type="match status" value="1"/>
</dbReference>
<evidence type="ECO:0000259" key="1">
    <source>
        <dbReference type="PROSITE" id="PS50805"/>
    </source>
</evidence>
<dbReference type="PANTHER" id="PTHR23232">
    <property type="entry name" value="KRAB DOMAIN C2H2 ZINC FINGER"/>
    <property type="match status" value="1"/>
</dbReference>
<dbReference type="Gene3D" id="6.10.140.140">
    <property type="match status" value="1"/>
</dbReference>
<dbReference type="InterPro" id="IPR036051">
    <property type="entry name" value="KRAB_dom_sf"/>
</dbReference>
<evidence type="ECO:0000313" key="3">
    <source>
        <dbReference type="Proteomes" id="UP000472272"/>
    </source>
</evidence>
<dbReference type="GeneTree" id="ENSGT00990000208969"/>
<dbReference type="CDD" id="cd07765">
    <property type="entry name" value="KRAB_A-box"/>
    <property type="match status" value="1"/>
</dbReference>
<sequence>MGPVCLEDVTIRFTDEEWAFLDPDQRALHKDVMEETRGIVASLGKAPCGIIISNFLTVRAV</sequence>